<sequence length="59" mass="6367">MTGDPEAVTTRAEFQQQLTALIAAAVANDVRVSGAYDCYAETTNSHYDVQVTEVVSRDS</sequence>
<comment type="caution">
    <text evidence="1">The sequence shown here is derived from an EMBL/GenBank/DDBJ whole genome shotgun (WGS) entry which is preliminary data.</text>
</comment>
<accession>A0ABD5RNH4</accession>
<dbReference type="RefSeq" id="WP_247415024.1">
    <property type="nucleotide sequence ID" value="NZ_JALLGW010000001.1"/>
</dbReference>
<dbReference type="AlphaFoldDB" id="A0ABD5RNH4"/>
<dbReference type="EMBL" id="JBHSQH010000001">
    <property type="protein sequence ID" value="MFC5972048.1"/>
    <property type="molecule type" value="Genomic_DNA"/>
</dbReference>
<protein>
    <submittedName>
        <fullName evidence="1">Uncharacterized protein</fullName>
    </submittedName>
</protein>
<evidence type="ECO:0000313" key="1">
    <source>
        <dbReference type="EMBL" id="MFC5972048.1"/>
    </source>
</evidence>
<name>A0ABD5RNH4_9EURY</name>
<reference evidence="1 2" key="1">
    <citation type="journal article" date="2019" name="Int. J. Syst. Evol. Microbiol.">
        <title>The Global Catalogue of Microorganisms (GCM) 10K type strain sequencing project: providing services to taxonomists for standard genome sequencing and annotation.</title>
        <authorList>
            <consortium name="The Broad Institute Genomics Platform"/>
            <consortium name="The Broad Institute Genome Sequencing Center for Infectious Disease"/>
            <person name="Wu L."/>
            <person name="Ma J."/>
        </authorList>
    </citation>
    <scope>NUCLEOTIDE SEQUENCE [LARGE SCALE GENOMIC DNA]</scope>
    <source>
        <strain evidence="1 2">CGMCC 1.12543</strain>
    </source>
</reference>
<gene>
    <name evidence="1" type="ORF">ACFPYI_11975</name>
</gene>
<organism evidence="1 2">
    <name type="scientific">Halomarina salina</name>
    <dbReference type="NCBI Taxonomy" id="1872699"/>
    <lineage>
        <taxon>Archaea</taxon>
        <taxon>Methanobacteriati</taxon>
        <taxon>Methanobacteriota</taxon>
        <taxon>Stenosarchaea group</taxon>
        <taxon>Halobacteria</taxon>
        <taxon>Halobacteriales</taxon>
        <taxon>Natronomonadaceae</taxon>
        <taxon>Halomarina</taxon>
    </lineage>
</organism>
<dbReference type="Proteomes" id="UP001596099">
    <property type="component" value="Unassembled WGS sequence"/>
</dbReference>
<keyword evidence="2" id="KW-1185">Reference proteome</keyword>
<evidence type="ECO:0000313" key="2">
    <source>
        <dbReference type="Proteomes" id="UP001596099"/>
    </source>
</evidence>
<proteinExistence type="predicted"/>